<dbReference type="RefSeq" id="WP_265582488.1">
    <property type="nucleotide sequence ID" value="NZ_CP036172.1"/>
</dbReference>
<accession>A0A8A3S5B5</accession>
<dbReference type="KEGG" id="maqe:RJ40_06175"/>
<name>A0A8A3S5B5_9EURY</name>
<dbReference type="GO" id="GO:0051539">
    <property type="term" value="F:4 iron, 4 sulfur cluster binding"/>
    <property type="evidence" value="ECO:0007669"/>
    <property type="project" value="UniProtKB-KW"/>
</dbReference>
<reference evidence="6" key="1">
    <citation type="journal article" date="2001" name="Int. J. Syst. Evol. Microbiol.">
        <title>Methanofollis aquaemaris sp. nov., a methanogen isolated from an aquaculture fish pond.</title>
        <authorList>
            <person name="Lai M.C."/>
            <person name="Chen S.C."/>
        </authorList>
    </citation>
    <scope>NUCLEOTIDE SEQUENCE</scope>
    <source>
        <strain evidence="6">N2F9704</strain>
    </source>
</reference>
<dbReference type="Pfam" id="PF04015">
    <property type="entry name" value="DUF362"/>
    <property type="match status" value="1"/>
</dbReference>
<dbReference type="GeneID" id="76423933"/>
<evidence type="ECO:0000259" key="5">
    <source>
        <dbReference type="PROSITE" id="PS51379"/>
    </source>
</evidence>
<dbReference type="InterPro" id="IPR017900">
    <property type="entry name" value="4Fe4S_Fe_S_CS"/>
</dbReference>
<keyword evidence="3" id="KW-0408">Iron</keyword>
<dbReference type="SUPFAM" id="SSF54862">
    <property type="entry name" value="4Fe-4S ferredoxins"/>
    <property type="match status" value="1"/>
</dbReference>
<organism evidence="6 7">
    <name type="scientific">Methanofollis aquaemaris</name>
    <dbReference type="NCBI Taxonomy" id="126734"/>
    <lineage>
        <taxon>Archaea</taxon>
        <taxon>Methanobacteriati</taxon>
        <taxon>Methanobacteriota</taxon>
        <taxon>Stenosarchaea group</taxon>
        <taxon>Methanomicrobia</taxon>
        <taxon>Methanomicrobiales</taxon>
        <taxon>Methanomicrobiaceae</taxon>
        <taxon>Methanofollis</taxon>
    </lineage>
</organism>
<sequence>MSCPTVTLARCPTYDEETVLEAVKQALAPLGGMETFVKAGMRVLIKPNLLSAQPPERAVTTHPALAKAVVTLVQGCGGTAVIGDSPGGGQTRASYQSLLRTTGMAGVIEETGCGSIYFDGETVTVMAPEARTFRRFTVARVPFDVDVVIGLPKLKTHALTGYTGAVKLLYGFVPGVSKAAYHLHAGQDQETFADLLLDLHTLLRPTLSIMDAVVGMEGKGPQHGDPREIGLLLASESCTALDYIAATVVGLDPATLPTLARAAARGEGPGCLAEVEIVGPPLEMVRVRDFVPAPTALHPVLPSFVTQLDGRLVPARPVIDGERCRRCGVCVGGCPPGAIASGPDGLPAIDMARCIRCFCCQELCPEGAVDVRETYLREADDGE</sequence>
<dbReference type="GO" id="GO:0016491">
    <property type="term" value="F:oxidoreductase activity"/>
    <property type="evidence" value="ECO:0007669"/>
    <property type="project" value="UniProtKB-ARBA"/>
</dbReference>
<dbReference type="Pfam" id="PF13237">
    <property type="entry name" value="Fer4_10"/>
    <property type="match status" value="1"/>
</dbReference>
<feature type="domain" description="4Fe-4S ferredoxin-type" evidence="5">
    <location>
        <begin position="315"/>
        <end position="344"/>
    </location>
</feature>
<evidence type="ECO:0000313" key="6">
    <source>
        <dbReference type="EMBL" id="QSZ67113.1"/>
    </source>
</evidence>
<feature type="domain" description="4Fe-4S ferredoxin-type" evidence="5">
    <location>
        <begin position="345"/>
        <end position="374"/>
    </location>
</feature>
<evidence type="ECO:0000256" key="2">
    <source>
        <dbReference type="ARBA" id="ARBA00022723"/>
    </source>
</evidence>
<dbReference type="EMBL" id="CP036172">
    <property type="protein sequence ID" value="QSZ67113.1"/>
    <property type="molecule type" value="Genomic_DNA"/>
</dbReference>
<keyword evidence="1" id="KW-0004">4Fe-4S</keyword>
<dbReference type="Gene3D" id="3.30.70.20">
    <property type="match status" value="1"/>
</dbReference>
<evidence type="ECO:0000256" key="4">
    <source>
        <dbReference type="ARBA" id="ARBA00023014"/>
    </source>
</evidence>
<dbReference type="AlphaFoldDB" id="A0A8A3S5B5"/>
<evidence type="ECO:0000256" key="1">
    <source>
        <dbReference type="ARBA" id="ARBA00022485"/>
    </source>
</evidence>
<dbReference type="PROSITE" id="PS51379">
    <property type="entry name" value="4FE4S_FER_2"/>
    <property type="match status" value="2"/>
</dbReference>
<dbReference type="Proteomes" id="UP001042704">
    <property type="component" value="Chromosome"/>
</dbReference>
<keyword evidence="7" id="KW-1185">Reference proteome</keyword>
<evidence type="ECO:0000256" key="3">
    <source>
        <dbReference type="ARBA" id="ARBA00023004"/>
    </source>
</evidence>
<dbReference type="InterPro" id="IPR050157">
    <property type="entry name" value="PSI_iron-sulfur_center"/>
</dbReference>
<reference evidence="6" key="2">
    <citation type="submission" date="2019-02" db="EMBL/GenBank/DDBJ databases">
        <authorList>
            <person name="Chen S.-C."/>
            <person name="Chien H.-H."/>
            <person name="Lai M.-C."/>
        </authorList>
    </citation>
    <scope>NUCLEOTIDE SEQUENCE</scope>
    <source>
        <strain evidence="6">N2F9704</strain>
    </source>
</reference>
<dbReference type="GO" id="GO:0046872">
    <property type="term" value="F:metal ion binding"/>
    <property type="evidence" value="ECO:0007669"/>
    <property type="project" value="UniProtKB-KW"/>
</dbReference>
<dbReference type="InterPro" id="IPR017896">
    <property type="entry name" value="4Fe4S_Fe-S-bd"/>
</dbReference>
<keyword evidence="4" id="KW-0411">Iron-sulfur</keyword>
<dbReference type="PROSITE" id="PS00198">
    <property type="entry name" value="4FE4S_FER_1"/>
    <property type="match status" value="1"/>
</dbReference>
<dbReference type="PANTHER" id="PTHR24960">
    <property type="entry name" value="PHOTOSYSTEM I IRON-SULFUR CENTER-RELATED"/>
    <property type="match status" value="1"/>
</dbReference>
<keyword evidence="2" id="KW-0479">Metal-binding</keyword>
<evidence type="ECO:0000313" key="7">
    <source>
        <dbReference type="Proteomes" id="UP001042704"/>
    </source>
</evidence>
<dbReference type="InterPro" id="IPR007160">
    <property type="entry name" value="DUF362"/>
</dbReference>
<protein>
    <submittedName>
        <fullName evidence="6">DUF362 domain-containing protein</fullName>
    </submittedName>
</protein>
<gene>
    <name evidence="6" type="ORF">RJ40_06175</name>
</gene>
<proteinExistence type="predicted"/>